<dbReference type="EMBL" id="HBFB01035670">
    <property type="protein sequence ID" value="CAD8695861.1"/>
    <property type="molecule type" value="Transcribed_RNA"/>
</dbReference>
<gene>
    <name evidence="2" type="ORF">CLEI1391_LOCUS20047</name>
</gene>
<protein>
    <submittedName>
        <fullName evidence="2">Uncharacterized protein</fullName>
    </submittedName>
</protein>
<evidence type="ECO:0000256" key="1">
    <source>
        <dbReference type="SAM" id="MobiDB-lite"/>
    </source>
</evidence>
<proteinExistence type="predicted"/>
<name>A0A7S0S4U6_9CHLO</name>
<evidence type="ECO:0000313" key="2">
    <source>
        <dbReference type="EMBL" id="CAD8695861.1"/>
    </source>
</evidence>
<sequence>MGDWVPGFDHDQAHQSSPGHWLLFGSDARSTRDQAEVATNQALVGEAMEPEEPSSPQSRSSPRGRPSPRSRISPRSQRSPPTQQQPASPPPPDRGPAYSVDEMIAYLTNLQGTGGDAAENSQVDAEVESDINEWTSGARQEPDSALQIEFNDEGFHPYGWQSHQDIGRLFKKYGNTHRVVGLVALGVSALSMWEGAMFDAAALLHARLRTHYQVRVRA</sequence>
<organism evidence="2">
    <name type="scientific">Chlamydomonas leiostraca</name>
    <dbReference type="NCBI Taxonomy" id="1034604"/>
    <lineage>
        <taxon>Eukaryota</taxon>
        <taxon>Viridiplantae</taxon>
        <taxon>Chlorophyta</taxon>
        <taxon>core chlorophytes</taxon>
        <taxon>Chlorophyceae</taxon>
        <taxon>CS clade</taxon>
        <taxon>Chlamydomonadales</taxon>
        <taxon>Chlamydomonadaceae</taxon>
        <taxon>Chlamydomonas</taxon>
    </lineage>
</organism>
<feature type="compositionally biased region" description="Low complexity" evidence="1">
    <location>
        <begin position="54"/>
        <end position="86"/>
    </location>
</feature>
<feature type="region of interest" description="Disordered" evidence="1">
    <location>
        <begin position="1"/>
        <end position="98"/>
    </location>
</feature>
<reference evidence="2" key="1">
    <citation type="submission" date="2021-01" db="EMBL/GenBank/DDBJ databases">
        <authorList>
            <person name="Corre E."/>
            <person name="Pelletier E."/>
            <person name="Niang G."/>
            <person name="Scheremetjew M."/>
            <person name="Finn R."/>
            <person name="Kale V."/>
            <person name="Holt S."/>
            <person name="Cochrane G."/>
            <person name="Meng A."/>
            <person name="Brown T."/>
            <person name="Cohen L."/>
        </authorList>
    </citation>
    <scope>NUCLEOTIDE SEQUENCE</scope>
    <source>
        <strain evidence="2">SAG 11-49</strain>
    </source>
</reference>
<dbReference type="AlphaFoldDB" id="A0A7S0S4U6"/>
<accession>A0A7S0S4U6</accession>